<dbReference type="Proteomes" id="UP000006056">
    <property type="component" value="Chromosome"/>
</dbReference>
<dbReference type="GO" id="GO:0016788">
    <property type="term" value="F:hydrolase activity, acting on ester bonds"/>
    <property type="evidence" value="ECO:0007669"/>
    <property type="project" value="UniProtKB-ARBA"/>
</dbReference>
<evidence type="ECO:0000259" key="2">
    <source>
        <dbReference type="Pfam" id="PF13472"/>
    </source>
</evidence>
<dbReference type="Gene3D" id="3.40.50.1110">
    <property type="entry name" value="SGNH hydrolase"/>
    <property type="match status" value="1"/>
</dbReference>
<proteinExistence type="predicted"/>
<evidence type="ECO:0000313" key="4">
    <source>
        <dbReference type="Proteomes" id="UP000006056"/>
    </source>
</evidence>
<keyword evidence="1" id="KW-0732">Signal</keyword>
<keyword evidence="4" id="KW-1185">Reference proteome</keyword>
<feature type="chain" id="PRO_5003684124" description="SGNH hydrolase-type esterase domain-containing protein" evidence="1">
    <location>
        <begin position="32"/>
        <end position="457"/>
    </location>
</feature>
<reference evidence="3 4" key="1">
    <citation type="submission" date="2012-06" db="EMBL/GenBank/DDBJ databases">
        <title>Complete genome of Terriglobus roseus DSM 18391.</title>
        <authorList>
            <consortium name="US DOE Joint Genome Institute (JGI-PGF)"/>
            <person name="Lucas S."/>
            <person name="Copeland A."/>
            <person name="Lapidus A."/>
            <person name="Glavina del Rio T."/>
            <person name="Dalin E."/>
            <person name="Tice H."/>
            <person name="Bruce D."/>
            <person name="Goodwin L."/>
            <person name="Pitluck S."/>
            <person name="Peters L."/>
            <person name="Mikhailova N."/>
            <person name="Munk A.C.C."/>
            <person name="Kyrpides N."/>
            <person name="Mavromatis K."/>
            <person name="Ivanova N."/>
            <person name="Brettin T."/>
            <person name="Detter J.C."/>
            <person name="Han C."/>
            <person name="Larimer F."/>
            <person name="Land M."/>
            <person name="Hauser L."/>
            <person name="Markowitz V."/>
            <person name="Cheng J.-F."/>
            <person name="Hugenholtz P."/>
            <person name="Woyke T."/>
            <person name="Wu D."/>
            <person name="Brambilla E."/>
            <person name="Klenk H.-P."/>
            <person name="Eisen J.A."/>
        </authorList>
    </citation>
    <scope>NUCLEOTIDE SEQUENCE [LARGE SCALE GENOMIC DNA]</scope>
    <source>
        <strain evidence="4">DSM 18391 / NRRL B-41598 / KBS 63</strain>
    </source>
</reference>
<dbReference type="OrthoDB" id="1828825at2"/>
<dbReference type="Pfam" id="PF13472">
    <property type="entry name" value="Lipase_GDSL_2"/>
    <property type="match status" value="1"/>
</dbReference>
<dbReference type="InterPro" id="IPR013830">
    <property type="entry name" value="SGNH_hydro"/>
</dbReference>
<feature type="domain" description="SGNH hydrolase-type esterase" evidence="2">
    <location>
        <begin position="220"/>
        <end position="444"/>
    </location>
</feature>
<evidence type="ECO:0000313" key="3">
    <source>
        <dbReference type="EMBL" id="AFL90056.1"/>
    </source>
</evidence>
<dbReference type="SUPFAM" id="SSF52266">
    <property type="entry name" value="SGNH hydrolase"/>
    <property type="match status" value="1"/>
</dbReference>
<organism evidence="3 4">
    <name type="scientific">Terriglobus roseus (strain DSM 18391 / NRRL B-41598 / KBS 63)</name>
    <dbReference type="NCBI Taxonomy" id="926566"/>
    <lineage>
        <taxon>Bacteria</taxon>
        <taxon>Pseudomonadati</taxon>
        <taxon>Acidobacteriota</taxon>
        <taxon>Terriglobia</taxon>
        <taxon>Terriglobales</taxon>
        <taxon>Acidobacteriaceae</taxon>
        <taxon>Terriglobus</taxon>
    </lineage>
</organism>
<dbReference type="HOGENOM" id="CLU_029872_1_0_0"/>
<protein>
    <recommendedName>
        <fullName evidence="2">SGNH hydrolase-type esterase domain-containing protein</fullName>
    </recommendedName>
</protein>
<dbReference type="AlphaFoldDB" id="I3ZLD8"/>
<dbReference type="eggNOG" id="COG2755">
    <property type="taxonomic scope" value="Bacteria"/>
</dbReference>
<dbReference type="PANTHER" id="PTHR43784:SF2">
    <property type="entry name" value="GDSL-LIKE LIPASE_ACYLHYDROLASE, PUTATIVE (AFU_ORTHOLOGUE AFUA_2G00820)-RELATED"/>
    <property type="match status" value="1"/>
</dbReference>
<dbReference type="PANTHER" id="PTHR43784">
    <property type="entry name" value="GDSL-LIKE LIPASE/ACYLHYDROLASE, PUTATIVE (AFU_ORTHOLOGUE AFUA_2G00820)-RELATED"/>
    <property type="match status" value="1"/>
</dbReference>
<feature type="signal peptide" evidence="1">
    <location>
        <begin position="1"/>
        <end position="31"/>
    </location>
</feature>
<accession>I3ZLD8</accession>
<dbReference type="EMBL" id="CP003379">
    <property type="protein sequence ID" value="AFL90056.1"/>
    <property type="molecule type" value="Genomic_DNA"/>
</dbReference>
<dbReference type="STRING" id="926566.Terro_3847"/>
<dbReference type="KEGG" id="trs:Terro_3847"/>
<dbReference type="InterPro" id="IPR053140">
    <property type="entry name" value="GDSL_Rv0518-like"/>
</dbReference>
<gene>
    <name evidence="3" type="ordered locus">Terro_3847</name>
</gene>
<dbReference type="InterPro" id="IPR036514">
    <property type="entry name" value="SGNH_hydro_sf"/>
</dbReference>
<name>I3ZLD8_TERRK</name>
<dbReference type="RefSeq" id="WP_014787316.1">
    <property type="nucleotide sequence ID" value="NC_018014.1"/>
</dbReference>
<evidence type="ECO:0000256" key="1">
    <source>
        <dbReference type="SAM" id="SignalP"/>
    </source>
</evidence>
<sequence>MPLSPGFPKALALCAMALAASLSGCTTKVTAIVPATPVATAKPIWVGAWGASMSNAEAFNDNTGGNERSYRFLVTSTIDGSQARVKFSNVYGRSPVTLGAARLSWGKDGSAAIDTAHDTALKFNGSSSVTIAPGGTVTSDPADFAFGMGQVLAVSVYLKGTFDPVSRHDAYFIKNYTTADGAGDVTTDGTGAAFTRTLPDWLLINEIDVYGEYQGTLAMFGSSTTDGFKADYSSDRIYPAPNVPIADQHANRVTDWMARRLNAAGYRIGVLNAGIPGNAVTELPGFAPTPIKRFAQDIQTMPNLLGVVSYFGSIDLRSSDCVSAPAMEVATQQLVATVAAAKLPLVLTTLPPTGLCNNPAQANYGPLPSAANPYAGGLTPGPANGAEVQRAAFNQWILSTGANLPGVVGIADYDKALSDPQHPSFLLPQYNSGDNFHMNGMGYGAEAAAVPLTFLPK</sequence>